<dbReference type="RefSeq" id="WP_178931381.1">
    <property type="nucleotide sequence ID" value="NZ_JACBAZ010000001.1"/>
</dbReference>
<reference evidence="2 3" key="1">
    <citation type="submission" date="2020-07" db="EMBL/GenBank/DDBJ databases">
        <title>Roseicoccus Jingziensis gen. nov., sp. nov., isolated from coastal seawater.</title>
        <authorList>
            <person name="Feng X."/>
        </authorList>
    </citation>
    <scope>NUCLEOTIDE SEQUENCE [LARGE SCALE GENOMIC DNA]</scope>
    <source>
        <strain evidence="2 3">N1E253</strain>
    </source>
</reference>
<keyword evidence="1" id="KW-0812">Transmembrane</keyword>
<comment type="caution">
    <text evidence="2">The sequence shown here is derived from an EMBL/GenBank/DDBJ whole genome shotgun (WGS) entry which is preliminary data.</text>
</comment>
<evidence type="ECO:0000313" key="3">
    <source>
        <dbReference type="Proteomes" id="UP000557872"/>
    </source>
</evidence>
<dbReference type="SUPFAM" id="SSF54523">
    <property type="entry name" value="Pili subunits"/>
    <property type="match status" value="1"/>
</dbReference>
<keyword evidence="1" id="KW-0472">Membrane</keyword>
<dbReference type="EMBL" id="JACBAZ010000001">
    <property type="protein sequence ID" value="NWK54878.1"/>
    <property type="molecule type" value="Genomic_DNA"/>
</dbReference>
<gene>
    <name evidence="2" type="ORF">HW115_04610</name>
</gene>
<protein>
    <submittedName>
        <fullName evidence="2">Type II secretion system protein</fullName>
    </submittedName>
</protein>
<dbReference type="NCBIfam" id="TIGR02532">
    <property type="entry name" value="IV_pilin_GFxxxE"/>
    <property type="match status" value="1"/>
</dbReference>
<proteinExistence type="predicted"/>
<feature type="transmembrane region" description="Helical" evidence="1">
    <location>
        <begin position="20"/>
        <end position="42"/>
    </location>
</feature>
<sequence>MKLTTKAKANLKPGMTLIELTVVIIVLLTLISVLFFAGTAYIKSSNRTACLANQTTFQKAIRGYASLKQIEAGKAVVDGAGIAVGWDTLTTDGFIGDTAAMSCPTAKTLYVLDAAITNPPQGAQVVVCPDADYKPTTAAGAVAAAGVAKTDADGGLHTPADIGNW</sequence>
<organism evidence="2 3">
    <name type="scientific">Oceaniferula marina</name>
    <dbReference type="NCBI Taxonomy" id="2748318"/>
    <lineage>
        <taxon>Bacteria</taxon>
        <taxon>Pseudomonadati</taxon>
        <taxon>Verrucomicrobiota</taxon>
        <taxon>Verrucomicrobiia</taxon>
        <taxon>Verrucomicrobiales</taxon>
        <taxon>Verrucomicrobiaceae</taxon>
        <taxon>Oceaniferula</taxon>
    </lineage>
</organism>
<keyword evidence="3" id="KW-1185">Reference proteome</keyword>
<evidence type="ECO:0000313" key="2">
    <source>
        <dbReference type="EMBL" id="NWK54878.1"/>
    </source>
</evidence>
<name>A0A851GAT7_9BACT</name>
<dbReference type="InterPro" id="IPR012902">
    <property type="entry name" value="N_methyl_site"/>
</dbReference>
<keyword evidence="1" id="KW-1133">Transmembrane helix</keyword>
<dbReference type="Gene3D" id="3.30.700.10">
    <property type="entry name" value="Glycoprotein, Type 4 Pilin"/>
    <property type="match status" value="1"/>
</dbReference>
<accession>A0A851GAT7</accession>
<dbReference type="Proteomes" id="UP000557872">
    <property type="component" value="Unassembled WGS sequence"/>
</dbReference>
<dbReference type="InterPro" id="IPR045584">
    <property type="entry name" value="Pilin-like"/>
</dbReference>
<evidence type="ECO:0000256" key="1">
    <source>
        <dbReference type="SAM" id="Phobius"/>
    </source>
</evidence>
<dbReference type="AlphaFoldDB" id="A0A851GAT7"/>